<feature type="compositionally biased region" description="Basic and acidic residues" evidence="6">
    <location>
        <begin position="269"/>
        <end position="292"/>
    </location>
</feature>
<dbReference type="PANTHER" id="PTHR42813:SF7">
    <property type="entry name" value="ALCOHOL DEHYDROGENASE (ZN-DEPENDENT)-RELATED"/>
    <property type="match status" value="1"/>
</dbReference>
<sequence>MKAVVWHGLGDIRLDEVPDPKLEEPTDAIIRITRSAICGTDLHMVRGTMPGMREGTILGHEAVGVVEETGPSVRGFSRGDRVVVCSTMGCGNCAYCRAGYYAQCDVANPQGPTAGTCFFGGPESTGPVDGLQAEYARIPYAATTLVRIPDSVTDDQAILVSDIYPTAWFGARLAEVSDGDTVLVLGAGIVGQFAIASAKQQGASRVFAVDGINSRLNRAQAQNADIIDFNAEDPVQTVRELTRGIGVDRVIDAVGVDATRPVTGPAAEKTAEQAETFEREREQAAPESKPEGKQWLPGDAPSLAARWAVESVAKAGTIGVIGVYPPGFDVFPFGDLMNKNLTMHAGNCNHRRYVPKLLNLVATGTIDPTAFITQTEPPESAIDAYRAFDRRDEGWLKTVLEVA</sequence>
<dbReference type="Pfam" id="PF00107">
    <property type="entry name" value="ADH_zinc_N"/>
    <property type="match status" value="1"/>
</dbReference>
<keyword evidence="4" id="KW-0560">Oxidoreductase</keyword>
<dbReference type="PANTHER" id="PTHR42813">
    <property type="entry name" value="ZINC-TYPE ALCOHOL DEHYDROGENASE-LIKE"/>
    <property type="match status" value="1"/>
</dbReference>
<accession>A0A9W6R3G7</accession>
<dbReference type="Gene3D" id="3.90.180.10">
    <property type="entry name" value="Medium-chain alcohol dehydrogenases, catalytic domain"/>
    <property type="match status" value="1"/>
</dbReference>
<dbReference type="GO" id="GO:0016491">
    <property type="term" value="F:oxidoreductase activity"/>
    <property type="evidence" value="ECO:0007669"/>
    <property type="project" value="UniProtKB-KW"/>
</dbReference>
<keyword evidence="9" id="KW-1185">Reference proteome</keyword>
<dbReference type="Proteomes" id="UP001165136">
    <property type="component" value="Unassembled WGS sequence"/>
</dbReference>
<reference evidence="8" key="1">
    <citation type="submission" date="2023-03" db="EMBL/GenBank/DDBJ databases">
        <title>Amycolatopsis taiwanensis NBRC 103393.</title>
        <authorList>
            <person name="Ichikawa N."/>
            <person name="Sato H."/>
            <person name="Tonouchi N."/>
        </authorList>
    </citation>
    <scope>NUCLEOTIDE SEQUENCE</scope>
    <source>
        <strain evidence="8">NBRC 103393</strain>
    </source>
</reference>
<dbReference type="EMBL" id="BSTI01000013">
    <property type="protein sequence ID" value="GLY68816.1"/>
    <property type="molecule type" value="Genomic_DNA"/>
</dbReference>
<comment type="cofactor">
    <cofactor evidence="1 5">
        <name>Zn(2+)</name>
        <dbReference type="ChEBI" id="CHEBI:29105"/>
    </cofactor>
</comment>
<name>A0A9W6R3G7_9PSEU</name>
<evidence type="ECO:0000256" key="5">
    <source>
        <dbReference type="RuleBase" id="RU361277"/>
    </source>
</evidence>
<proteinExistence type="inferred from homology"/>
<evidence type="ECO:0000259" key="7">
    <source>
        <dbReference type="SMART" id="SM00829"/>
    </source>
</evidence>
<dbReference type="RefSeq" id="WP_285488626.1">
    <property type="nucleotide sequence ID" value="NZ_BSTI01000013.1"/>
</dbReference>
<evidence type="ECO:0000313" key="9">
    <source>
        <dbReference type="Proteomes" id="UP001165136"/>
    </source>
</evidence>
<evidence type="ECO:0000313" key="8">
    <source>
        <dbReference type="EMBL" id="GLY68816.1"/>
    </source>
</evidence>
<dbReference type="AlphaFoldDB" id="A0A9W6R3G7"/>
<organism evidence="8 9">
    <name type="scientific">Amycolatopsis taiwanensis</name>
    <dbReference type="NCBI Taxonomy" id="342230"/>
    <lineage>
        <taxon>Bacteria</taxon>
        <taxon>Bacillati</taxon>
        <taxon>Actinomycetota</taxon>
        <taxon>Actinomycetes</taxon>
        <taxon>Pseudonocardiales</taxon>
        <taxon>Pseudonocardiaceae</taxon>
        <taxon>Amycolatopsis</taxon>
    </lineage>
</organism>
<comment type="similarity">
    <text evidence="5">Belongs to the zinc-containing alcohol dehydrogenase family.</text>
</comment>
<dbReference type="InterPro" id="IPR011032">
    <property type="entry name" value="GroES-like_sf"/>
</dbReference>
<evidence type="ECO:0000256" key="3">
    <source>
        <dbReference type="ARBA" id="ARBA00022833"/>
    </source>
</evidence>
<feature type="domain" description="Enoyl reductase (ER)" evidence="7">
    <location>
        <begin position="8"/>
        <end position="400"/>
    </location>
</feature>
<dbReference type="SUPFAM" id="SSF50129">
    <property type="entry name" value="GroES-like"/>
    <property type="match status" value="1"/>
</dbReference>
<dbReference type="SUPFAM" id="SSF51735">
    <property type="entry name" value="NAD(P)-binding Rossmann-fold domains"/>
    <property type="match status" value="1"/>
</dbReference>
<comment type="caution">
    <text evidence="8">The sequence shown here is derived from an EMBL/GenBank/DDBJ whole genome shotgun (WGS) entry which is preliminary data.</text>
</comment>
<evidence type="ECO:0000256" key="1">
    <source>
        <dbReference type="ARBA" id="ARBA00001947"/>
    </source>
</evidence>
<dbReference type="SMART" id="SM00829">
    <property type="entry name" value="PKS_ER"/>
    <property type="match status" value="1"/>
</dbReference>
<evidence type="ECO:0000256" key="2">
    <source>
        <dbReference type="ARBA" id="ARBA00022723"/>
    </source>
</evidence>
<gene>
    <name evidence="8" type="ORF">Atai01_54350</name>
</gene>
<evidence type="ECO:0000256" key="4">
    <source>
        <dbReference type="ARBA" id="ARBA00023002"/>
    </source>
</evidence>
<dbReference type="Gene3D" id="3.40.50.720">
    <property type="entry name" value="NAD(P)-binding Rossmann-like Domain"/>
    <property type="match status" value="1"/>
</dbReference>
<dbReference type="Pfam" id="PF08240">
    <property type="entry name" value="ADH_N"/>
    <property type="match status" value="1"/>
</dbReference>
<dbReference type="CDD" id="cd08283">
    <property type="entry name" value="FDH_like_1"/>
    <property type="match status" value="1"/>
</dbReference>
<dbReference type="InterPro" id="IPR020843">
    <property type="entry name" value="ER"/>
</dbReference>
<feature type="region of interest" description="Disordered" evidence="6">
    <location>
        <begin position="261"/>
        <end position="297"/>
    </location>
</feature>
<keyword evidence="3 5" id="KW-0862">Zinc</keyword>
<dbReference type="PROSITE" id="PS00059">
    <property type="entry name" value="ADH_ZINC"/>
    <property type="match status" value="1"/>
</dbReference>
<protein>
    <submittedName>
        <fullName evidence="8">Glutathione-dependent formaldehyde dehydrogenase</fullName>
    </submittedName>
</protein>
<dbReference type="InterPro" id="IPR013149">
    <property type="entry name" value="ADH-like_C"/>
</dbReference>
<dbReference type="InterPro" id="IPR013154">
    <property type="entry name" value="ADH-like_N"/>
</dbReference>
<evidence type="ECO:0000256" key="6">
    <source>
        <dbReference type="SAM" id="MobiDB-lite"/>
    </source>
</evidence>
<dbReference type="InterPro" id="IPR002328">
    <property type="entry name" value="ADH_Zn_CS"/>
</dbReference>
<dbReference type="GO" id="GO:0008270">
    <property type="term" value="F:zinc ion binding"/>
    <property type="evidence" value="ECO:0007669"/>
    <property type="project" value="InterPro"/>
</dbReference>
<dbReference type="InterPro" id="IPR036291">
    <property type="entry name" value="NAD(P)-bd_dom_sf"/>
</dbReference>
<keyword evidence="2 5" id="KW-0479">Metal-binding</keyword>